<dbReference type="AlphaFoldDB" id="A0A2N6P133"/>
<proteinExistence type="predicted"/>
<comment type="caution">
    <text evidence="1">The sequence shown here is derived from an EMBL/GenBank/DDBJ whole genome shotgun (WGS) entry which is preliminary data.</text>
</comment>
<dbReference type="EMBL" id="MRVG01000001">
    <property type="protein sequence ID" value="PMB73239.1"/>
    <property type="molecule type" value="Genomic_DNA"/>
</dbReference>
<organism evidence="1 2">
    <name type="scientific">Beauveria bassiana</name>
    <name type="common">White muscardine disease fungus</name>
    <name type="synonym">Tritirachium shiotae</name>
    <dbReference type="NCBI Taxonomy" id="176275"/>
    <lineage>
        <taxon>Eukaryota</taxon>
        <taxon>Fungi</taxon>
        <taxon>Dikarya</taxon>
        <taxon>Ascomycota</taxon>
        <taxon>Pezizomycotina</taxon>
        <taxon>Sordariomycetes</taxon>
        <taxon>Hypocreomycetidae</taxon>
        <taxon>Hypocreales</taxon>
        <taxon>Cordycipitaceae</taxon>
        <taxon>Beauveria</taxon>
    </lineage>
</organism>
<sequence>MRFTYQLGRLATFRASYSGNDSLTEVQDAVLSRLETAVATGNASEIAAVKDLCIDTFGLAGCRKLAGAEDESCDGGREQLLQRQLLHRRDMMSSRPICTCTGLREIIMSGCGFIQGLACVGRCAPGT</sequence>
<gene>
    <name evidence="1" type="ORF">BM221_000660</name>
</gene>
<evidence type="ECO:0000313" key="2">
    <source>
        <dbReference type="Proteomes" id="UP000235728"/>
    </source>
</evidence>
<accession>A0A2N6P133</accession>
<protein>
    <submittedName>
        <fullName evidence="1">Uncharacterized protein</fullName>
    </submittedName>
</protein>
<name>A0A2N6P133_BEABA</name>
<evidence type="ECO:0000313" key="1">
    <source>
        <dbReference type="EMBL" id="PMB73239.1"/>
    </source>
</evidence>
<dbReference type="Proteomes" id="UP000235728">
    <property type="component" value="Unassembled WGS sequence"/>
</dbReference>
<reference evidence="1 2" key="1">
    <citation type="journal article" date="2016" name="Appl. Microbiol. Biotechnol.">
        <title>Characterization of T-DNA insertion mutants with decreased virulence in the entomopathogenic fungus Beauveria bassiana JEF-007.</title>
        <authorList>
            <person name="Kim S."/>
            <person name="Lee S.J."/>
            <person name="Nai Y.S."/>
            <person name="Yu J.S."/>
            <person name="Lee M.R."/>
            <person name="Yang Y.T."/>
            <person name="Kim J.S."/>
        </authorList>
    </citation>
    <scope>NUCLEOTIDE SEQUENCE [LARGE SCALE GENOMIC DNA]</scope>
    <source>
        <strain evidence="1 2">JEF-007</strain>
    </source>
</reference>